<dbReference type="PANTHER" id="PTHR10218">
    <property type="entry name" value="GTP-BINDING PROTEIN ALPHA SUBUNIT"/>
    <property type="match status" value="1"/>
</dbReference>
<evidence type="ECO:0000256" key="2">
    <source>
        <dbReference type="ARBA" id="ARBA00022723"/>
    </source>
</evidence>
<feature type="binding site" evidence="9">
    <location>
        <begin position="297"/>
        <end position="300"/>
    </location>
    <ligand>
        <name>GTP</name>
        <dbReference type="ChEBI" id="CHEBI:37565"/>
    </ligand>
</feature>
<dbReference type="GO" id="GO:0005737">
    <property type="term" value="C:cytoplasm"/>
    <property type="evidence" value="ECO:0007669"/>
    <property type="project" value="TreeGrafter"/>
</dbReference>
<keyword evidence="12" id="KW-1185">Reference proteome</keyword>
<dbReference type="RefSeq" id="XP_016272488.1">
    <property type="nucleotide sequence ID" value="XM_016415514.1"/>
</dbReference>
<feature type="binding site" evidence="10">
    <location>
        <position position="49"/>
    </location>
    <ligand>
        <name>Mg(2+)</name>
        <dbReference type="ChEBI" id="CHEBI:18420"/>
    </ligand>
</feature>
<dbReference type="AlphaFoldDB" id="M7XC77"/>
<keyword evidence="2 10" id="KW-0479">Metal-binding</keyword>
<dbReference type="InterPro" id="IPR011025">
    <property type="entry name" value="GproteinA_insert"/>
</dbReference>
<dbReference type="GO" id="GO:0032502">
    <property type="term" value="P:developmental process"/>
    <property type="evidence" value="ECO:0007669"/>
    <property type="project" value="UniProtKB-ARBA"/>
</dbReference>
<dbReference type="GeneID" id="27365848"/>
<gene>
    <name evidence="11" type="ORF">RHTO_01835</name>
</gene>
<dbReference type="SMART" id="SM00275">
    <property type="entry name" value="G_alpha"/>
    <property type="match status" value="1"/>
</dbReference>
<dbReference type="Proteomes" id="UP000016926">
    <property type="component" value="Unassembled WGS sequence"/>
</dbReference>
<keyword evidence="3 9" id="KW-0547">Nucleotide-binding</keyword>
<accession>M7XC77</accession>
<dbReference type="GO" id="GO:0046872">
    <property type="term" value="F:metal ion binding"/>
    <property type="evidence" value="ECO:0007669"/>
    <property type="project" value="UniProtKB-KW"/>
</dbReference>
<dbReference type="InterPro" id="IPR001019">
    <property type="entry name" value="Gprotein_alpha_su"/>
</dbReference>
<evidence type="ECO:0000256" key="9">
    <source>
        <dbReference type="PIRSR" id="PIRSR601019-1"/>
    </source>
</evidence>
<feature type="binding site" evidence="10">
    <location>
        <position position="187"/>
    </location>
    <ligand>
        <name>Mg(2+)</name>
        <dbReference type="ChEBI" id="CHEBI:18420"/>
    </ligand>
</feature>
<dbReference type="PRINTS" id="PR00318">
    <property type="entry name" value="GPROTEINA"/>
</dbReference>
<feature type="binding site" evidence="9">
    <location>
        <begin position="207"/>
        <end position="211"/>
    </location>
    <ligand>
        <name>GTP</name>
        <dbReference type="ChEBI" id="CHEBI:37565"/>
    </ligand>
</feature>
<evidence type="ECO:0000256" key="6">
    <source>
        <dbReference type="ARBA" id="ARBA00023139"/>
    </source>
</evidence>
<dbReference type="eggNOG" id="KOG0085">
    <property type="taxonomic scope" value="Eukaryota"/>
</dbReference>
<evidence type="ECO:0000256" key="3">
    <source>
        <dbReference type="ARBA" id="ARBA00022741"/>
    </source>
</evidence>
<keyword evidence="6" id="KW-0564">Palmitate</keyword>
<evidence type="ECO:0000256" key="10">
    <source>
        <dbReference type="PIRSR" id="PIRSR601019-2"/>
    </source>
</evidence>
<organism evidence="11 12">
    <name type="scientific">Rhodotorula toruloides (strain NP11)</name>
    <name type="common">Yeast</name>
    <name type="synonym">Rhodosporidium toruloides</name>
    <dbReference type="NCBI Taxonomy" id="1130832"/>
    <lineage>
        <taxon>Eukaryota</taxon>
        <taxon>Fungi</taxon>
        <taxon>Dikarya</taxon>
        <taxon>Basidiomycota</taxon>
        <taxon>Pucciniomycotina</taxon>
        <taxon>Microbotryomycetes</taxon>
        <taxon>Sporidiobolales</taxon>
        <taxon>Sporidiobolaceae</taxon>
        <taxon>Rhodotorula</taxon>
    </lineage>
</organism>
<dbReference type="EMBL" id="KB722656">
    <property type="protein sequence ID" value="EMS21369.1"/>
    <property type="molecule type" value="Genomic_DNA"/>
</dbReference>
<dbReference type="PANTHER" id="PTHR10218:SF302">
    <property type="entry name" value="GUANINE NUCLEOTIDE-BINDING PROTEIN ALPHA-5 SUBUNIT"/>
    <property type="match status" value="1"/>
</dbReference>
<keyword evidence="4 10" id="KW-0460">Magnesium</keyword>
<dbReference type="SUPFAM" id="SSF47895">
    <property type="entry name" value="Transducin (alpha subunit), insertion domain"/>
    <property type="match status" value="1"/>
</dbReference>
<dbReference type="FunFam" id="1.10.400.10:FF:000007">
    <property type="entry name" value="Guanine nucleotide-binding protein subunit alpha"/>
    <property type="match status" value="1"/>
</dbReference>
<dbReference type="GO" id="GO:0007188">
    <property type="term" value="P:adenylate cyclase-modulating G protein-coupled receptor signaling pathway"/>
    <property type="evidence" value="ECO:0007669"/>
    <property type="project" value="TreeGrafter"/>
</dbReference>
<evidence type="ECO:0000313" key="12">
    <source>
        <dbReference type="Proteomes" id="UP000016926"/>
    </source>
</evidence>
<evidence type="ECO:0000256" key="5">
    <source>
        <dbReference type="ARBA" id="ARBA00023134"/>
    </source>
</evidence>
<dbReference type="PROSITE" id="PS51882">
    <property type="entry name" value="G_ALPHA"/>
    <property type="match status" value="1"/>
</dbReference>
<keyword evidence="1" id="KW-0519">Myristate</keyword>
<dbReference type="GO" id="GO:0001664">
    <property type="term" value="F:G protein-coupled receptor binding"/>
    <property type="evidence" value="ECO:0007669"/>
    <property type="project" value="TreeGrafter"/>
</dbReference>
<evidence type="ECO:0000256" key="1">
    <source>
        <dbReference type="ARBA" id="ARBA00022707"/>
    </source>
</evidence>
<reference evidence="11 12" key="1">
    <citation type="journal article" date="2012" name="Nat. Commun.">
        <title>A multi-omic map of the lipid-producing yeast Rhodosporidium toruloides.</title>
        <authorList>
            <person name="Zhu Z."/>
            <person name="Zhang S."/>
            <person name="Liu H."/>
            <person name="Shen H."/>
            <person name="Lin X."/>
            <person name="Yang F."/>
            <person name="Zhou Y.J."/>
            <person name="Jin G."/>
            <person name="Ye M."/>
            <person name="Zou H."/>
            <person name="Zou H."/>
            <person name="Zhao Z.K."/>
        </authorList>
    </citation>
    <scope>NUCLEOTIDE SEQUENCE [LARGE SCALE GENOMIC DNA]</scope>
    <source>
        <strain evidence="11 12">NP11</strain>
    </source>
</reference>
<feature type="binding site" evidence="9">
    <location>
        <begin position="45"/>
        <end position="50"/>
    </location>
    <ligand>
        <name>GTP</name>
        <dbReference type="ChEBI" id="CHEBI:37565"/>
    </ligand>
</feature>
<dbReference type="Gene3D" id="1.10.400.10">
    <property type="entry name" value="GI Alpha 1, domain 2-like"/>
    <property type="match status" value="1"/>
</dbReference>
<protein>
    <submittedName>
        <fullName evidence="11">Guanine nucleotide-binding protein alpha subunit</fullName>
    </submittedName>
</protein>
<feature type="binding site" evidence="9">
    <location>
        <begin position="156"/>
        <end position="157"/>
    </location>
    <ligand>
        <name>GTP</name>
        <dbReference type="ChEBI" id="CHEBI:37565"/>
    </ligand>
</feature>
<dbReference type="HOGENOM" id="CLU_014184_0_2_1"/>
<dbReference type="GO" id="GO:0005525">
    <property type="term" value="F:GTP binding"/>
    <property type="evidence" value="ECO:0007669"/>
    <property type="project" value="UniProtKB-KW"/>
</dbReference>
<evidence type="ECO:0000256" key="8">
    <source>
        <dbReference type="ARBA" id="ARBA00023288"/>
    </source>
</evidence>
<keyword evidence="5 9" id="KW-0342">GTP-binding</keyword>
<dbReference type="InterPro" id="IPR027417">
    <property type="entry name" value="P-loop_NTPase"/>
</dbReference>
<sequence>MGCSQSVDAAAAADTRVSQAIEEELKRARREEAMETKCLLLGPGESGKSTIVKQMRLVYSSPYTTAELLSFRETIFSNLLQSAQSLLSSFSALKIRLPADVKEETRWLREVDETEEVVDPETGGLRSEAAQALGRLWEAEGTKEAMRRSAEFQLNDSAEYFFTHLARIASPSYLPTEEDVLRTRVRSIGVVEQTFEVLKGRKLRVVDVGGQRSERKKWVHQFENIGMLLYALSCPSFPEQPRPTLIVGRRFVVAVSEYNQTLFEDSRQNRLDESLELWEMISASRWFRRSTFVLFLNKTDIFERKILSGFAPLAASVPNYRGPPSNVAAAKSYMLDTFTALYKQHTPERALFAHFTQATDKVSTQVVLGAVMTGVLTSTLQEMGLL</sequence>
<dbReference type="GO" id="GO:0003924">
    <property type="term" value="F:GTPase activity"/>
    <property type="evidence" value="ECO:0007669"/>
    <property type="project" value="InterPro"/>
</dbReference>
<dbReference type="OrthoDB" id="5817230at2759"/>
<dbReference type="GO" id="GO:0031683">
    <property type="term" value="F:G-protein beta/gamma-subunit complex binding"/>
    <property type="evidence" value="ECO:0007669"/>
    <property type="project" value="InterPro"/>
</dbReference>
<evidence type="ECO:0000313" key="11">
    <source>
        <dbReference type="EMBL" id="EMS21369.1"/>
    </source>
</evidence>
<name>M7XC77_RHOT1</name>
<proteinExistence type="predicted"/>
<feature type="binding site" evidence="9">
    <location>
        <position position="358"/>
    </location>
    <ligand>
        <name>GTP</name>
        <dbReference type="ChEBI" id="CHEBI:37565"/>
    </ligand>
</feature>
<evidence type="ECO:0000256" key="7">
    <source>
        <dbReference type="ARBA" id="ARBA00023224"/>
    </source>
</evidence>
<keyword evidence="8" id="KW-0449">Lipoprotein</keyword>
<evidence type="ECO:0000256" key="4">
    <source>
        <dbReference type="ARBA" id="ARBA00022842"/>
    </source>
</evidence>
<keyword evidence="7" id="KW-0807">Transducer</keyword>
<dbReference type="Pfam" id="PF00503">
    <property type="entry name" value="G-alpha"/>
    <property type="match status" value="1"/>
</dbReference>
<dbReference type="CDD" id="cd00066">
    <property type="entry name" value="G-alpha"/>
    <property type="match status" value="1"/>
</dbReference>
<dbReference type="FunFam" id="3.40.50.300:FF:000692">
    <property type="entry name" value="Guanine nucleotide-binding protein subunit alpha"/>
    <property type="match status" value="1"/>
</dbReference>
<dbReference type="Gene3D" id="3.40.50.300">
    <property type="entry name" value="P-loop containing nucleotide triphosphate hydrolases"/>
    <property type="match status" value="2"/>
</dbReference>
<dbReference type="GO" id="GO:0005834">
    <property type="term" value="C:heterotrimeric G-protein complex"/>
    <property type="evidence" value="ECO:0007669"/>
    <property type="project" value="TreeGrafter"/>
</dbReference>
<dbReference type="SUPFAM" id="SSF52540">
    <property type="entry name" value="P-loop containing nucleoside triphosphate hydrolases"/>
    <property type="match status" value="1"/>
</dbReference>